<name>A0A0U4W2B4_9PSED</name>
<sequence>MHDPFEASLKALLNTPAEARDEEGDDQARLHRVLKTANRQVGAGALFDLIGRHWVAALLLALGNGAPHLKPRSRRTRRAAESSPEILK</sequence>
<evidence type="ECO:0000313" key="2">
    <source>
        <dbReference type="EMBL" id="ALZ83958.1"/>
    </source>
</evidence>
<feature type="region of interest" description="Disordered" evidence="1">
    <location>
        <begin position="66"/>
        <end position="88"/>
    </location>
</feature>
<evidence type="ECO:0000313" key="3">
    <source>
        <dbReference type="Proteomes" id="UP000064137"/>
    </source>
</evidence>
<dbReference type="RefSeq" id="WP_059314188.1">
    <property type="nucleotide sequence ID" value="NZ_CP013987.1"/>
</dbReference>
<dbReference type="OrthoDB" id="6905080at2"/>
<reference evidence="2 3" key="1">
    <citation type="submission" date="2016-01" db="EMBL/GenBank/DDBJ databases">
        <title>Annotation of Pseudomonas oryzihabitans USDA-ARS-USMARC-56511.</title>
        <authorList>
            <person name="Harhay G.P."/>
            <person name="Harhay D.M."/>
            <person name="Smith T.P.L."/>
            <person name="Bono J.L."/>
            <person name="Heaton M.P."/>
            <person name="Clawson M.L."/>
            <person name="Chitko-Mckown C.G."/>
            <person name="Capik S.F."/>
            <person name="DeDonder K.D."/>
            <person name="Apley M.D."/>
            <person name="Lubbers B.V."/>
            <person name="White B.J."/>
            <person name="Larson R.L."/>
        </authorList>
    </citation>
    <scope>NUCLEOTIDE SEQUENCE [LARGE SCALE GENOMIC DNA]</scope>
    <source>
        <strain evidence="2 3">USDA-ARS-USMARC-56511</strain>
    </source>
</reference>
<gene>
    <name evidence="2" type="ORF">APT59_06935</name>
</gene>
<dbReference type="KEGG" id="por:APT59_06935"/>
<dbReference type="EMBL" id="CP013987">
    <property type="protein sequence ID" value="ALZ83958.1"/>
    <property type="molecule type" value="Genomic_DNA"/>
</dbReference>
<dbReference type="AlphaFoldDB" id="A0A0U4W2B4"/>
<dbReference type="Proteomes" id="UP000064137">
    <property type="component" value="Chromosome"/>
</dbReference>
<proteinExistence type="predicted"/>
<accession>A0A0U4W2B4</accession>
<protein>
    <submittedName>
        <fullName evidence="2">CrfX protein</fullName>
    </submittedName>
</protein>
<evidence type="ECO:0000256" key="1">
    <source>
        <dbReference type="SAM" id="MobiDB-lite"/>
    </source>
</evidence>
<organism evidence="2 3">
    <name type="scientific">Pseudomonas oryzihabitans</name>
    <dbReference type="NCBI Taxonomy" id="47885"/>
    <lineage>
        <taxon>Bacteria</taxon>
        <taxon>Pseudomonadati</taxon>
        <taxon>Pseudomonadota</taxon>
        <taxon>Gammaproteobacteria</taxon>
        <taxon>Pseudomonadales</taxon>
        <taxon>Pseudomonadaceae</taxon>
        <taxon>Pseudomonas</taxon>
    </lineage>
</organism>